<dbReference type="CDD" id="cd14727">
    <property type="entry name" value="ChanN-like"/>
    <property type="match status" value="1"/>
</dbReference>
<keyword evidence="3" id="KW-1185">Reference proteome</keyword>
<dbReference type="InterPro" id="IPR007314">
    <property type="entry name" value="Cofac_haem-bd_dom"/>
</dbReference>
<organism evidence="2 3">
    <name type="scientific">Psychroflexus lacisalsi</name>
    <dbReference type="NCBI Taxonomy" id="503928"/>
    <lineage>
        <taxon>Bacteria</taxon>
        <taxon>Pseudomonadati</taxon>
        <taxon>Bacteroidota</taxon>
        <taxon>Flavobacteriia</taxon>
        <taxon>Flavobacteriales</taxon>
        <taxon>Flavobacteriaceae</taxon>
        <taxon>Psychroflexus</taxon>
    </lineage>
</organism>
<dbReference type="Gene3D" id="3.40.50.11550">
    <property type="match status" value="1"/>
</dbReference>
<feature type="domain" description="Haem-binding uptake Tiki superfamily ChaN" evidence="1">
    <location>
        <begin position="54"/>
        <end position="254"/>
    </location>
</feature>
<proteinExistence type="predicted"/>
<dbReference type="Pfam" id="PF04187">
    <property type="entry name" value="Cofac_haem_bdg"/>
    <property type="match status" value="1"/>
</dbReference>
<gene>
    <name evidence="2" type="ORF">GCM10009433_04270</name>
</gene>
<name>A0ABN1K286_9FLAO</name>
<dbReference type="Proteomes" id="UP001500185">
    <property type="component" value="Unassembled WGS sequence"/>
</dbReference>
<dbReference type="EMBL" id="BAAAGG010000004">
    <property type="protein sequence ID" value="GAA0752820.1"/>
    <property type="molecule type" value="Genomic_DNA"/>
</dbReference>
<accession>A0ABN1K286</accession>
<evidence type="ECO:0000313" key="3">
    <source>
        <dbReference type="Proteomes" id="UP001500185"/>
    </source>
</evidence>
<protein>
    <submittedName>
        <fullName evidence="2">ChaN family lipoprotein</fullName>
    </submittedName>
</protein>
<reference evidence="2 3" key="1">
    <citation type="journal article" date="2019" name="Int. J. Syst. Evol. Microbiol.">
        <title>The Global Catalogue of Microorganisms (GCM) 10K type strain sequencing project: providing services to taxonomists for standard genome sequencing and annotation.</title>
        <authorList>
            <consortium name="The Broad Institute Genomics Platform"/>
            <consortium name="The Broad Institute Genome Sequencing Center for Infectious Disease"/>
            <person name="Wu L."/>
            <person name="Ma J."/>
        </authorList>
    </citation>
    <scope>NUCLEOTIDE SEQUENCE [LARGE SCALE GENOMIC DNA]</scope>
    <source>
        <strain evidence="2 3">JCM 16231</strain>
    </source>
</reference>
<evidence type="ECO:0000259" key="1">
    <source>
        <dbReference type="Pfam" id="PF04187"/>
    </source>
</evidence>
<keyword evidence="2" id="KW-0449">Lipoprotein</keyword>
<evidence type="ECO:0000313" key="2">
    <source>
        <dbReference type="EMBL" id="GAA0752820.1"/>
    </source>
</evidence>
<dbReference type="SUPFAM" id="SSF159501">
    <property type="entry name" value="EreA/ChaN-like"/>
    <property type="match status" value="1"/>
</dbReference>
<comment type="caution">
    <text evidence="2">The sequence shown here is derived from an EMBL/GenBank/DDBJ whole genome shotgun (WGS) entry which is preliminary data.</text>
</comment>
<sequence length="299" mass="34077">MLTLNSILNTMTRLFQFGLMLALIVSVSTLQAQDKKAYALFSQAGEPISYRQVLDSISKTDVLLFGEFHNNPISHWLQFELVSDLKTNNINFSIGAEMFETDTQEVLNLYLSDSLTESKFKKEARVWSNYATDYKPVLDFAKETSTPFIATNIPRPYATSVYKNGGFSALDSLDQNEYEFIAPLPISFDIELPSYQNMLDMMGGHGGEDLVKAQAIKDATMAHFILKNLSPNQVFFHLNGSYHSNDFEGIYWYLKQYQKNVDILTISTVEQKDLETLEDEHLDKANFIIVVNQNMTKSY</sequence>